<feature type="region of interest" description="Disordered" evidence="1">
    <location>
        <begin position="17"/>
        <end position="41"/>
    </location>
</feature>
<proteinExistence type="predicted"/>
<feature type="compositionally biased region" description="Low complexity" evidence="1">
    <location>
        <begin position="274"/>
        <end position="286"/>
    </location>
</feature>
<dbReference type="RefSeq" id="WP_262600270.1">
    <property type="nucleotide sequence ID" value="NZ_CP103300.1"/>
</dbReference>
<name>A0ABY6GZZ1_9GAMM</name>
<dbReference type="Proteomes" id="UP001163255">
    <property type="component" value="Chromosome"/>
</dbReference>
<organism evidence="2 3">
    <name type="scientific">Endozoicomonas euniceicola</name>
    <dbReference type="NCBI Taxonomy" id="1234143"/>
    <lineage>
        <taxon>Bacteria</taxon>
        <taxon>Pseudomonadati</taxon>
        <taxon>Pseudomonadota</taxon>
        <taxon>Gammaproteobacteria</taxon>
        <taxon>Oceanospirillales</taxon>
        <taxon>Endozoicomonadaceae</taxon>
        <taxon>Endozoicomonas</taxon>
    </lineage>
</organism>
<keyword evidence="3" id="KW-1185">Reference proteome</keyword>
<feature type="compositionally biased region" description="Basic and acidic residues" evidence="1">
    <location>
        <begin position="293"/>
        <end position="319"/>
    </location>
</feature>
<reference evidence="2" key="1">
    <citation type="submission" date="2022-10" db="EMBL/GenBank/DDBJ databases">
        <title>Completed Genome Sequence of two octocoral isolated bacterium, Endozoicomonas euniceicola EF212T and Endozoicomonas gorgoniicola PS125T.</title>
        <authorList>
            <person name="Chiou Y.-J."/>
            <person name="Chen Y.-H."/>
        </authorList>
    </citation>
    <scope>NUCLEOTIDE SEQUENCE</scope>
    <source>
        <strain evidence="2">EF212</strain>
    </source>
</reference>
<evidence type="ECO:0000313" key="3">
    <source>
        <dbReference type="Proteomes" id="UP001163255"/>
    </source>
</evidence>
<feature type="compositionally biased region" description="Basic and acidic residues" evidence="1">
    <location>
        <begin position="253"/>
        <end position="267"/>
    </location>
</feature>
<evidence type="ECO:0000256" key="1">
    <source>
        <dbReference type="SAM" id="MobiDB-lite"/>
    </source>
</evidence>
<feature type="region of interest" description="Disordered" evidence="1">
    <location>
        <begin position="253"/>
        <end position="320"/>
    </location>
</feature>
<sequence>MDIEALKDIAGIVTGSLVASGSGGDDDDDDDDDDNDSTHYTFDAEPEPLIIVYGDKEYPEQDSAEELIRKNLENKRQLLKILRKKMQQAIARGHGDLARILDNRIMLIAADLEYLTDLDTSATGITENDQGSPGILSFLKASLATDDRELWQRDDDALKQALSQHQVNTVYQSILIVPGELTHEEALFYDRWRLTDAGLVYQALRRRLEQELQLETDDISVSTKQTEFLVSGLETLARQFRAMFSADLSSHYDRRQVPHKEGGDLNQKKRKASSSEAAGSQEGSNSNARKNKASRDNKSERGWKKGDEGEEPPDKDKHTYSKTIDCPSCHGPCEEEKPEAGISVAGGHSTAAEKNERLHKNSYDIHTAKRTNFEEDRQFNSSGTASFSSYGVTKQDEKAEASFSDREALSAAVIELAKFNLSIKWERVASKLNFDQKSINFLKDKHIGSNEDAHLKLRQDYPGYCSLIEEMLTTAYITKKIPPELIIDVLDSVLEDQSELSFRDAQKADFTLVRMSNKSNKKYESYVFLIWIKHPASKEAHPLPNTKRNPVQQNAYDWAIRNPDKLVILWFSGSTLNKKNNDSKILDDFASTVALKGVRNLFLFNVDHIDWGDEKRKKFCPSDKEIDISSLLQPDNPEIKFSSYLNGLRVLLLSRGSSCILSAAKKSSYLIRKDDVPTCGSYFDMDYIPIPFNTYSHCKKILCRDGSFDDPWFYQGRKVFLNKSTPNSMLATVDESLSGLDNWPIFSSYSRNKNMAKNQPYYYSVTLLFRMSDVYYDDKGKKIKWDRDTTWKSDFEDDGFNHPLFFDREKYPAYLLELLKNPLSKNDPMAPKTPPEFK</sequence>
<evidence type="ECO:0000313" key="2">
    <source>
        <dbReference type="EMBL" id="UYM17621.1"/>
    </source>
</evidence>
<gene>
    <name evidence="2" type="ORF">NX720_06865</name>
</gene>
<accession>A0ABY6GZZ1</accession>
<dbReference type="EMBL" id="CP103300">
    <property type="protein sequence ID" value="UYM17621.1"/>
    <property type="molecule type" value="Genomic_DNA"/>
</dbReference>
<feature type="compositionally biased region" description="Acidic residues" evidence="1">
    <location>
        <begin position="24"/>
        <end position="35"/>
    </location>
</feature>
<protein>
    <submittedName>
        <fullName evidence="2">Uncharacterized protein</fullName>
    </submittedName>
</protein>